<gene>
    <name evidence="2" type="ORF">METZ01_LOCUS465965</name>
</gene>
<reference evidence="2" key="1">
    <citation type="submission" date="2018-05" db="EMBL/GenBank/DDBJ databases">
        <authorList>
            <person name="Lanie J.A."/>
            <person name="Ng W.-L."/>
            <person name="Kazmierczak K.M."/>
            <person name="Andrzejewski T.M."/>
            <person name="Davidsen T.M."/>
            <person name="Wayne K.J."/>
            <person name="Tettelin H."/>
            <person name="Glass J.I."/>
            <person name="Rusch D."/>
            <person name="Podicherti R."/>
            <person name="Tsui H.-C.T."/>
            <person name="Winkler M.E."/>
        </authorList>
    </citation>
    <scope>NUCLEOTIDE SEQUENCE</scope>
</reference>
<keyword evidence="1" id="KW-0175">Coiled coil</keyword>
<name>A0A383AZQ6_9ZZZZ</name>
<feature type="coiled-coil region" evidence="1">
    <location>
        <begin position="64"/>
        <end position="230"/>
    </location>
</feature>
<sequence>CIQEYKFELYENNGDIIKKNINEISSVDISYLTESNKESLKNTYMNAILTFELVDNIKKSQLVLDEYNKNYRSLHLSVRKIQKKQFKIDKRIKKLEKEKRYLERENQTNKVNKMQSEIDELNNEKIEIVKNIPANWEAANNEYKALAMEKKKAVTKYKRNVDSVYENIQKLKEIIKDRDKLNNLDNEISNLEELIFKESKDDGMNRIKSIEKILNEIAGAELIKEKLSKARRSLKKDDADINKINTLL</sequence>
<dbReference type="EMBL" id="UINC01196203">
    <property type="protein sequence ID" value="SVE13111.1"/>
    <property type="molecule type" value="Genomic_DNA"/>
</dbReference>
<evidence type="ECO:0000313" key="2">
    <source>
        <dbReference type="EMBL" id="SVE13111.1"/>
    </source>
</evidence>
<protein>
    <submittedName>
        <fullName evidence="2">Uncharacterized protein</fullName>
    </submittedName>
</protein>
<dbReference type="AlphaFoldDB" id="A0A383AZQ6"/>
<feature type="non-terminal residue" evidence="2">
    <location>
        <position position="248"/>
    </location>
</feature>
<feature type="non-terminal residue" evidence="2">
    <location>
        <position position="1"/>
    </location>
</feature>
<evidence type="ECO:0000256" key="1">
    <source>
        <dbReference type="SAM" id="Coils"/>
    </source>
</evidence>
<accession>A0A383AZQ6</accession>
<organism evidence="2">
    <name type="scientific">marine metagenome</name>
    <dbReference type="NCBI Taxonomy" id="408172"/>
    <lineage>
        <taxon>unclassified sequences</taxon>
        <taxon>metagenomes</taxon>
        <taxon>ecological metagenomes</taxon>
    </lineage>
</organism>
<proteinExistence type="predicted"/>